<dbReference type="eggNOG" id="ENOG502S0Y0">
    <property type="taxonomic scope" value="Eukaryota"/>
</dbReference>
<dbReference type="Gene3D" id="1.10.238.10">
    <property type="entry name" value="EF-hand"/>
    <property type="match status" value="1"/>
</dbReference>
<evidence type="ECO:0000259" key="3">
    <source>
        <dbReference type="PROSITE" id="PS50222"/>
    </source>
</evidence>
<dbReference type="GO" id="GO:0009507">
    <property type="term" value="C:chloroplast"/>
    <property type="evidence" value="ECO:0007669"/>
    <property type="project" value="UniProtKB-SubCell"/>
</dbReference>
<dbReference type="SUPFAM" id="SSF52540">
    <property type="entry name" value="P-loop containing nucleoside triphosphate hydrolases"/>
    <property type="match status" value="1"/>
</dbReference>
<dbReference type="InterPro" id="IPR036388">
    <property type="entry name" value="WH-like_DNA-bd_sf"/>
</dbReference>
<proteinExistence type="predicted"/>
<protein>
    <recommendedName>
        <fullName evidence="3">EF-hand domain-containing protein</fullName>
    </recommendedName>
</protein>
<dbReference type="InterPro" id="IPR018247">
    <property type="entry name" value="EF_Hand_1_Ca_BS"/>
</dbReference>
<dbReference type="OrthoDB" id="5962960at2759"/>
<dbReference type="EMBL" id="JH992997">
    <property type="protein sequence ID" value="EKX45745.1"/>
    <property type="molecule type" value="Genomic_DNA"/>
</dbReference>
<evidence type="ECO:0000256" key="1">
    <source>
        <dbReference type="ARBA" id="ARBA00004229"/>
    </source>
</evidence>
<sequence>MESTHSMMLDRLKEVVDSSQKDRNSLRNIESVMHSCWNRANHAPNVQPLCKDGLLELCAYILNKYLDSDLNDLCENTCGAIYNCSRRLPSSRVVRQRMLSAGIYPLIPRLFSHEVWMIRFYGTLISAHCAASGLSNHQKVICSLESIEWLCKCLDSTLKDEGFGGSGWSIEEVMSAAASLCTLPDNRAGFLEKGGSRLSLQALSSVMEEQGNELEVELRVITLTLARISNDRLFKESCTSEHVELMESLIDSEIIAVKSNIMSVLANVGSEKASLEAAFKQACECASAKWNRSQLSIVGKGRVGKTAFVRAILQKPFEHTESTIGMEGMTCEVSSVFSGKMWWKEQTNIHSELELVQARQAAAFAKGMQTAESDLLSSLEFEAENGDGGEMSEDIWEQGQKSGAISSETADKSMGERGFEAKQSSEPIVSQYKQDLVVECLQDEGSDESIIFELWDYGGQDVFYALFHLFITRFGIFAVLFNMEDLITGDERLQKECLDFIEFWLSTIYLHTSQSSSESCAPIVIVGTHKDIISHPLQHLYISRILHRTFCGHLAWPHVQIFDQRSSSFVASSMDDVDVWLKEQFDLVDADSSSTLELEELQAFFGKYADASLVKEFFESVDDNKDGKISLAEFKAATWEVLTFFPVDNTKGHVDPVIPQILSVVEQVAMNADYIQQRVPYAWIKCLDSIKQSGKDVLKLSEVEEIAAKSGMPMSKRLGLTREVEGMLDYFHNLGRLMHHKEKTLRDYVIARPTDFIIRPATQVVCEHDLHKTAQQLEARKMINEWKSLTMSAVLSRRLLPVLWKDYLQQMDLLELLCVKFGIFIPLKPQETDVSMSFLVPTLLREQQLSNVDNQALSCFLLFSSDAEFLREQKGVVARSDLTSRFVPNSLFASVIGQAIAWSQSTGGMQHKVSKTEATLAFGKHRFLLQDLRAEKCFKLVIFVQNPKNVLLRLLKIIQTVIDRCMPRLRCFACLEERTDEGAEDSFLLDYDTLCQQVGTQQGLWVGTSHLDWSILQSKFSAWLPSKELLSSYDVFFSYRHGPFDSELVEKTYDILSLGIVGKEGRRLEVFYDQVRLKPGRRFDHDFMRALSSSVGAVPIVSLDALQRMFSLLPDSPEDHVLMEWSLILELQAAGRLKFCLPVLLGRVCKDEGGPPIRSFFEDDPISRLPDHVPNKTVAEVNKFMVAHHLTPSPDLEKRTVRDIVKLLSKNVALLLWEASIGHGSASPPDMSDVHARELFGLFDHIASKVTNALEASQLWKEGETVRDVLESGPFKDSWVGEQATHRDGTRAVLATSEELEKLKKEVEMLRARQVSNSACCCVS</sequence>
<dbReference type="Gene3D" id="3.40.50.300">
    <property type="entry name" value="P-loop containing nucleotide triphosphate hydrolases"/>
    <property type="match status" value="1"/>
</dbReference>
<reference evidence="4 6" key="1">
    <citation type="journal article" date="2012" name="Nature">
        <title>Algal genomes reveal evolutionary mosaicism and the fate of nucleomorphs.</title>
        <authorList>
            <consortium name="DOE Joint Genome Institute"/>
            <person name="Curtis B.A."/>
            <person name="Tanifuji G."/>
            <person name="Burki F."/>
            <person name="Gruber A."/>
            <person name="Irimia M."/>
            <person name="Maruyama S."/>
            <person name="Arias M.C."/>
            <person name="Ball S.G."/>
            <person name="Gile G.H."/>
            <person name="Hirakawa Y."/>
            <person name="Hopkins J.F."/>
            <person name="Kuo A."/>
            <person name="Rensing S.A."/>
            <person name="Schmutz J."/>
            <person name="Symeonidi A."/>
            <person name="Elias M."/>
            <person name="Eveleigh R.J."/>
            <person name="Herman E.K."/>
            <person name="Klute M.J."/>
            <person name="Nakayama T."/>
            <person name="Obornik M."/>
            <person name="Reyes-Prieto A."/>
            <person name="Armbrust E.V."/>
            <person name="Aves S.J."/>
            <person name="Beiko R.G."/>
            <person name="Coutinho P."/>
            <person name="Dacks J.B."/>
            <person name="Durnford D.G."/>
            <person name="Fast N.M."/>
            <person name="Green B.R."/>
            <person name="Grisdale C.J."/>
            <person name="Hempel F."/>
            <person name="Henrissat B."/>
            <person name="Hoppner M.P."/>
            <person name="Ishida K."/>
            <person name="Kim E."/>
            <person name="Koreny L."/>
            <person name="Kroth P.G."/>
            <person name="Liu Y."/>
            <person name="Malik S.B."/>
            <person name="Maier U.G."/>
            <person name="McRose D."/>
            <person name="Mock T."/>
            <person name="Neilson J.A."/>
            <person name="Onodera N.T."/>
            <person name="Poole A.M."/>
            <person name="Pritham E.J."/>
            <person name="Richards T.A."/>
            <person name="Rocap G."/>
            <person name="Roy S.W."/>
            <person name="Sarai C."/>
            <person name="Schaack S."/>
            <person name="Shirato S."/>
            <person name="Slamovits C.H."/>
            <person name="Spencer D.F."/>
            <person name="Suzuki S."/>
            <person name="Worden A.Z."/>
            <person name="Zauner S."/>
            <person name="Barry K."/>
            <person name="Bell C."/>
            <person name="Bharti A.K."/>
            <person name="Crow J.A."/>
            <person name="Grimwood J."/>
            <person name="Kramer R."/>
            <person name="Lindquist E."/>
            <person name="Lucas S."/>
            <person name="Salamov A."/>
            <person name="McFadden G.I."/>
            <person name="Lane C.E."/>
            <person name="Keeling P.J."/>
            <person name="Gray M.W."/>
            <person name="Grigoriev I.V."/>
            <person name="Archibald J.M."/>
        </authorList>
    </citation>
    <scope>NUCLEOTIDE SEQUENCE</scope>
    <source>
        <strain evidence="4 6">CCMP2712</strain>
    </source>
</reference>
<dbReference type="InterPro" id="IPR011992">
    <property type="entry name" value="EF-hand-dom_pair"/>
</dbReference>
<dbReference type="KEGG" id="gtt:GUITHDRAFT_108203"/>
<gene>
    <name evidence="4" type="ORF">GUITHDRAFT_108203</name>
</gene>
<dbReference type="STRING" id="905079.L1JCD1"/>
<evidence type="ECO:0000313" key="4">
    <source>
        <dbReference type="EMBL" id="EKX45745.1"/>
    </source>
</evidence>
<dbReference type="Gene3D" id="3.40.50.10140">
    <property type="entry name" value="Toll/interleukin-1 receptor homology (TIR) domain"/>
    <property type="match status" value="1"/>
</dbReference>
<dbReference type="RefSeq" id="XP_005832725.1">
    <property type="nucleotide sequence ID" value="XM_005832668.1"/>
</dbReference>
<dbReference type="HOGENOM" id="CLU_258663_0_0_1"/>
<keyword evidence="6" id="KW-1185">Reference proteome</keyword>
<evidence type="ECO:0000313" key="6">
    <source>
        <dbReference type="Proteomes" id="UP000011087"/>
    </source>
</evidence>
<dbReference type="InterPro" id="IPR002048">
    <property type="entry name" value="EF_hand_dom"/>
</dbReference>
<dbReference type="EnsemblProtists" id="EKX45745">
    <property type="protein sequence ID" value="EKX45745"/>
    <property type="gene ID" value="GUITHDRAFT_108203"/>
</dbReference>
<dbReference type="SUPFAM" id="SSF48371">
    <property type="entry name" value="ARM repeat"/>
    <property type="match status" value="1"/>
</dbReference>
<accession>L1JCD1</accession>
<dbReference type="InterPro" id="IPR016024">
    <property type="entry name" value="ARM-type_fold"/>
</dbReference>
<dbReference type="GO" id="GO:0005509">
    <property type="term" value="F:calcium ion binding"/>
    <property type="evidence" value="ECO:0007669"/>
    <property type="project" value="InterPro"/>
</dbReference>
<reference evidence="6" key="2">
    <citation type="submission" date="2012-11" db="EMBL/GenBank/DDBJ databases">
        <authorList>
            <person name="Kuo A."/>
            <person name="Curtis B.A."/>
            <person name="Tanifuji G."/>
            <person name="Burki F."/>
            <person name="Gruber A."/>
            <person name="Irimia M."/>
            <person name="Maruyama S."/>
            <person name="Arias M.C."/>
            <person name="Ball S.G."/>
            <person name="Gile G.H."/>
            <person name="Hirakawa Y."/>
            <person name="Hopkins J.F."/>
            <person name="Rensing S.A."/>
            <person name="Schmutz J."/>
            <person name="Symeonidi A."/>
            <person name="Elias M."/>
            <person name="Eveleigh R.J."/>
            <person name="Herman E.K."/>
            <person name="Klute M.J."/>
            <person name="Nakayama T."/>
            <person name="Obornik M."/>
            <person name="Reyes-Prieto A."/>
            <person name="Armbrust E.V."/>
            <person name="Aves S.J."/>
            <person name="Beiko R.G."/>
            <person name="Coutinho P."/>
            <person name="Dacks J.B."/>
            <person name="Durnford D.G."/>
            <person name="Fast N.M."/>
            <person name="Green B.R."/>
            <person name="Grisdale C."/>
            <person name="Hempe F."/>
            <person name="Henrissat B."/>
            <person name="Hoppner M.P."/>
            <person name="Ishida K.-I."/>
            <person name="Kim E."/>
            <person name="Koreny L."/>
            <person name="Kroth P.G."/>
            <person name="Liu Y."/>
            <person name="Malik S.-B."/>
            <person name="Maier U.G."/>
            <person name="McRose D."/>
            <person name="Mock T."/>
            <person name="Neilson J.A."/>
            <person name="Onodera N.T."/>
            <person name="Poole A.M."/>
            <person name="Pritham E.J."/>
            <person name="Richards T.A."/>
            <person name="Rocap G."/>
            <person name="Roy S.W."/>
            <person name="Sarai C."/>
            <person name="Schaack S."/>
            <person name="Shirato S."/>
            <person name="Slamovits C.H."/>
            <person name="Spencer D.F."/>
            <person name="Suzuki S."/>
            <person name="Worden A.Z."/>
            <person name="Zauner S."/>
            <person name="Barry K."/>
            <person name="Bell C."/>
            <person name="Bharti A.K."/>
            <person name="Crow J.A."/>
            <person name="Grimwood J."/>
            <person name="Kramer R."/>
            <person name="Lindquist E."/>
            <person name="Lucas S."/>
            <person name="Salamov A."/>
            <person name="McFadden G.I."/>
            <person name="Lane C.E."/>
            <person name="Keeling P.J."/>
            <person name="Gray M.W."/>
            <person name="Grigoriev I.V."/>
            <person name="Archibald J.M."/>
        </authorList>
    </citation>
    <scope>NUCLEOTIDE SEQUENCE</scope>
    <source>
        <strain evidence="6">CCMP2712</strain>
    </source>
</reference>
<evidence type="ECO:0000256" key="2">
    <source>
        <dbReference type="ARBA" id="ARBA00022837"/>
    </source>
</evidence>
<dbReference type="Gene3D" id="1.25.10.10">
    <property type="entry name" value="Leucine-rich Repeat Variant"/>
    <property type="match status" value="1"/>
</dbReference>
<dbReference type="InterPro" id="IPR027417">
    <property type="entry name" value="P-loop_NTPase"/>
</dbReference>
<organism evidence="4">
    <name type="scientific">Guillardia theta (strain CCMP2712)</name>
    <name type="common">Cryptophyte</name>
    <dbReference type="NCBI Taxonomy" id="905079"/>
    <lineage>
        <taxon>Eukaryota</taxon>
        <taxon>Cryptophyceae</taxon>
        <taxon>Pyrenomonadales</taxon>
        <taxon>Geminigeraceae</taxon>
        <taxon>Guillardia</taxon>
    </lineage>
</organism>
<dbReference type="PaxDb" id="55529-EKX45745"/>
<dbReference type="Proteomes" id="UP000011087">
    <property type="component" value="Unassembled WGS sequence"/>
</dbReference>
<dbReference type="Gene3D" id="1.10.10.10">
    <property type="entry name" value="Winged helix-like DNA-binding domain superfamily/Winged helix DNA-binding domain"/>
    <property type="match status" value="1"/>
</dbReference>
<dbReference type="PROSITE" id="PS50222">
    <property type="entry name" value="EF_HAND_2"/>
    <property type="match status" value="1"/>
</dbReference>
<dbReference type="SUPFAM" id="SSF47473">
    <property type="entry name" value="EF-hand"/>
    <property type="match status" value="1"/>
</dbReference>
<keyword evidence="2" id="KW-0106">Calcium</keyword>
<dbReference type="GeneID" id="17302532"/>
<feature type="domain" description="EF-hand" evidence="3">
    <location>
        <begin position="609"/>
        <end position="644"/>
    </location>
</feature>
<dbReference type="PROSITE" id="PS00018">
    <property type="entry name" value="EF_HAND_1"/>
    <property type="match status" value="1"/>
</dbReference>
<dbReference type="SMART" id="SM00054">
    <property type="entry name" value="EFh"/>
    <property type="match status" value="2"/>
</dbReference>
<dbReference type="Pfam" id="PF13499">
    <property type="entry name" value="EF-hand_7"/>
    <property type="match status" value="1"/>
</dbReference>
<reference evidence="5" key="3">
    <citation type="submission" date="2015-06" db="UniProtKB">
        <authorList>
            <consortium name="EnsemblProtists"/>
        </authorList>
    </citation>
    <scope>IDENTIFICATION</scope>
</reference>
<dbReference type="InterPro" id="IPR035897">
    <property type="entry name" value="Toll_tir_struct_dom_sf"/>
</dbReference>
<comment type="subcellular location">
    <subcellularLocation>
        <location evidence="1">Plastid</location>
        <location evidence="1">Chloroplast</location>
    </subcellularLocation>
</comment>
<dbReference type="CDD" id="cd00051">
    <property type="entry name" value="EFh"/>
    <property type="match status" value="1"/>
</dbReference>
<dbReference type="OMA" id="KQTETWE"/>
<name>L1JCD1_GUITC</name>
<dbReference type="InterPro" id="IPR011989">
    <property type="entry name" value="ARM-like"/>
</dbReference>
<evidence type="ECO:0000313" key="5">
    <source>
        <dbReference type="EnsemblProtists" id="EKX45745"/>
    </source>
</evidence>